<keyword evidence="6 8" id="KW-1133">Transmembrane helix</keyword>
<feature type="transmembrane region" description="Helical" evidence="8">
    <location>
        <begin position="148"/>
        <end position="178"/>
    </location>
</feature>
<gene>
    <name evidence="9" type="ORF">MIN45_P1260</name>
</gene>
<accession>A0AAU9C8Z5</accession>
<reference evidence="10" key="1">
    <citation type="journal article" date="2024" name="Int. J. Syst. Evol. Microbiol.">
        <title>Methylomarinovum tepidoasis sp. nov., a moderately thermophilic methanotroph of the family Methylothermaceae isolated from a deep-sea hydrothermal field.</title>
        <authorList>
            <person name="Hirayama H."/>
            <person name="Takaki Y."/>
            <person name="Abe M."/>
            <person name="Miyazaki M."/>
            <person name="Uematsu K."/>
            <person name="Matsui Y."/>
            <person name="Takai K."/>
        </authorList>
    </citation>
    <scope>NUCLEOTIDE SEQUENCE [LARGE SCALE GENOMIC DNA]</scope>
    <source>
        <strain evidence="10">IN45</strain>
    </source>
</reference>
<name>A0AAU9C8Z5_9GAMM</name>
<proteinExistence type="inferred from homology"/>
<evidence type="ECO:0000256" key="8">
    <source>
        <dbReference type="SAM" id="Phobius"/>
    </source>
</evidence>
<dbReference type="RefSeq" id="WP_286291094.1">
    <property type="nucleotide sequence ID" value="NZ_AP024718.1"/>
</dbReference>
<evidence type="ECO:0000256" key="1">
    <source>
        <dbReference type="ARBA" id="ARBA00004651"/>
    </source>
</evidence>
<evidence type="ECO:0000256" key="4">
    <source>
        <dbReference type="ARBA" id="ARBA00022475"/>
    </source>
</evidence>
<feature type="transmembrane region" description="Helical" evidence="8">
    <location>
        <begin position="66"/>
        <end position="85"/>
    </location>
</feature>
<dbReference type="InterPro" id="IPR002549">
    <property type="entry name" value="AI-2E-like"/>
</dbReference>
<dbReference type="GO" id="GO:0005886">
    <property type="term" value="C:plasma membrane"/>
    <property type="evidence" value="ECO:0007669"/>
    <property type="project" value="UniProtKB-SubCell"/>
</dbReference>
<dbReference type="KEGG" id="meiy:MIN45_P1260"/>
<dbReference type="PANTHER" id="PTHR21716">
    <property type="entry name" value="TRANSMEMBRANE PROTEIN"/>
    <property type="match status" value="1"/>
</dbReference>
<dbReference type="Pfam" id="PF01594">
    <property type="entry name" value="AI-2E_transport"/>
    <property type="match status" value="1"/>
</dbReference>
<evidence type="ECO:0008006" key="11">
    <source>
        <dbReference type="Google" id="ProtNLM"/>
    </source>
</evidence>
<evidence type="ECO:0000256" key="7">
    <source>
        <dbReference type="ARBA" id="ARBA00023136"/>
    </source>
</evidence>
<feature type="transmembrane region" description="Helical" evidence="8">
    <location>
        <begin position="243"/>
        <end position="269"/>
    </location>
</feature>
<sequence>MNTDFNKIAIETAIRLGTITLLAAWCFLIVRPFVDVVIWGIVIAVSLHSPFRLLNRWLGDRQGWTALLLTVLMLTGLILPMIQLAEIAVRNFQSTAASLAGDMVSLPELPSRIADWPLIGRPLQRFWELLGHNLEDTFRLLRPQIRQLAGWLLSATAATGMAILQFVLAIIIAGLLLANAPAAARTARRIALRLAGERGPELVRLAESTIRGVATGVVGVALLQALLAGLGFVAVGLPGAGLLAVLCLFLAVIQLGPALVLVPAAIYVFSTQGGMVATAFTVWCVVVALLDNVLKPLLMGRGVDIPMLVIFLGAIGGMMLSGLIGLFVGAVVLALGYELFRGWVYLEA</sequence>
<keyword evidence="4" id="KW-1003">Cell membrane</keyword>
<dbReference type="EMBL" id="AP024718">
    <property type="protein sequence ID" value="BCX88890.1"/>
    <property type="molecule type" value="Genomic_DNA"/>
</dbReference>
<dbReference type="AlphaFoldDB" id="A0AAU9C8Z5"/>
<evidence type="ECO:0000256" key="5">
    <source>
        <dbReference type="ARBA" id="ARBA00022692"/>
    </source>
</evidence>
<evidence type="ECO:0000313" key="9">
    <source>
        <dbReference type="EMBL" id="BCX88890.1"/>
    </source>
</evidence>
<dbReference type="PANTHER" id="PTHR21716:SF67">
    <property type="entry name" value="TRANSPORT PROTEIN YDIK-RELATED"/>
    <property type="match status" value="1"/>
</dbReference>
<feature type="transmembrane region" description="Helical" evidence="8">
    <location>
        <begin position="213"/>
        <end position="237"/>
    </location>
</feature>
<evidence type="ECO:0000313" key="10">
    <source>
        <dbReference type="Proteomes" id="UP001321450"/>
    </source>
</evidence>
<protein>
    <recommendedName>
        <fullName evidence="11">AI-2E family transporter</fullName>
    </recommendedName>
</protein>
<evidence type="ECO:0000256" key="6">
    <source>
        <dbReference type="ARBA" id="ARBA00022989"/>
    </source>
</evidence>
<keyword evidence="5 8" id="KW-0812">Transmembrane</keyword>
<dbReference type="Proteomes" id="UP001321450">
    <property type="component" value="Chromosome"/>
</dbReference>
<keyword evidence="7 8" id="KW-0472">Membrane</keyword>
<keyword evidence="3" id="KW-0813">Transport</keyword>
<feature type="transmembrane region" description="Helical" evidence="8">
    <location>
        <begin position="276"/>
        <end position="294"/>
    </location>
</feature>
<feature type="transmembrane region" description="Helical" evidence="8">
    <location>
        <begin position="306"/>
        <end position="335"/>
    </location>
</feature>
<evidence type="ECO:0000256" key="3">
    <source>
        <dbReference type="ARBA" id="ARBA00022448"/>
    </source>
</evidence>
<evidence type="ECO:0000256" key="2">
    <source>
        <dbReference type="ARBA" id="ARBA00009773"/>
    </source>
</evidence>
<keyword evidence="10" id="KW-1185">Reference proteome</keyword>
<comment type="subcellular location">
    <subcellularLocation>
        <location evidence="1">Cell membrane</location>
        <topology evidence="1">Multi-pass membrane protein</topology>
    </subcellularLocation>
</comment>
<organism evidence="9 10">
    <name type="scientific">Methylomarinovum tepidoasis</name>
    <dbReference type="NCBI Taxonomy" id="2840183"/>
    <lineage>
        <taxon>Bacteria</taxon>
        <taxon>Pseudomonadati</taxon>
        <taxon>Pseudomonadota</taxon>
        <taxon>Gammaproteobacteria</taxon>
        <taxon>Methylococcales</taxon>
        <taxon>Methylothermaceae</taxon>
        <taxon>Methylomarinovum</taxon>
    </lineage>
</organism>
<comment type="similarity">
    <text evidence="2">Belongs to the autoinducer-2 exporter (AI-2E) (TC 2.A.86) family.</text>
</comment>